<dbReference type="PANTHER" id="PTHR30373:SF2">
    <property type="entry name" value="UPF0603 PROTEIN YGCG"/>
    <property type="match status" value="1"/>
</dbReference>
<evidence type="ECO:0000256" key="1">
    <source>
        <dbReference type="SAM" id="Phobius"/>
    </source>
</evidence>
<evidence type="ECO:0000259" key="3">
    <source>
        <dbReference type="Pfam" id="PF04536"/>
    </source>
</evidence>
<dbReference type="InterPro" id="IPR007621">
    <property type="entry name" value="TPM_dom"/>
</dbReference>
<reference evidence="4 5" key="1">
    <citation type="submission" date="2016-10" db="EMBL/GenBank/DDBJ databases">
        <title>Paenibacillus species isolates.</title>
        <authorList>
            <person name="Beno S.M."/>
        </authorList>
    </citation>
    <scope>NUCLEOTIDE SEQUENCE [LARGE SCALE GENOMIC DNA]</scope>
    <source>
        <strain evidence="4 5">FSL H7-0744</strain>
    </source>
</reference>
<organism evidence="4 5">
    <name type="scientific">Paenibacillus borealis</name>
    <dbReference type="NCBI Taxonomy" id="160799"/>
    <lineage>
        <taxon>Bacteria</taxon>
        <taxon>Bacillati</taxon>
        <taxon>Bacillota</taxon>
        <taxon>Bacilli</taxon>
        <taxon>Bacillales</taxon>
        <taxon>Paenibacillaceae</taxon>
        <taxon>Paenibacillus</taxon>
    </lineage>
</organism>
<dbReference type="EMBL" id="MPTB01000003">
    <property type="protein sequence ID" value="OMD52478.1"/>
    <property type="molecule type" value="Genomic_DNA"/>
</dbReference>
<proteinExistence type="predicted"/>
<keyword evidence="1" id="KW-0472">Membrane</keyword>
<feature type="signal peptide" evidence="2">
    <location>
        <begin position="1"/>
        <end position="29"/>
    </location>
</feature>
<keyword evidence="1" id="KW-1133">Transmembrane helix</keyword>
<gene>
    <name evidence="4" type="ORF">BSK56_03485</name>
</gene>
<keyword evidence="2" id="KW-0732">Signal</keyword>
<protein>
    <recommendedName>
        <fullName evidence="3">TPM domain-containing protein</fullName>
    </recommendedName>
</protein>
<dbReference type="Proteomes" id="UP000187412">
    <property type="component" value="Unassembled WGS sequence"/>
</dbReference>
<accession>A0ABX3HNX3</accession>
<sequence>MEIRMRQKTFIIALIVLLLSTLLPAFSLAQTAVPEHTDSFYVNDFANVIDEKTENYIVNYGIRLHQQSGSQVVLVTVDSTNGAAIEEYATSLFNAWEAGSADNNKGVLLLFSIKDNEYWAVRGKGLEDELNDAVLSQILSQSLEPDFARKEYSFGARKTYGSLIQKLGGVWKEQVGSKTYVSDNAGVLKKVSKLYLNQSSNRFKTTTGSGIYVVTVKNSADKNLQEYTYSKFASIGAGSKDVMLVLDIGGDNYHILQGKDIDGMLTNEAMQEILDTVLEPEFARKNYASGAVATVNALHKFLLARADIPQSSTLASSETIAVSSTAALQADKAMVVENQPVSISKGIIVSGLFLVFILLFSLAIVWRNRKIALYGYGSRKQRHG</sequence>
<keyword evidence="5" id="KW-1185">Reference proteome</keyword>
<name>A0ABX3HNX3_PAEBO</name>
<dbReference type="PANTHER" id="PTHR30373">
    <property type="entry name" value="UPF0603 PROTEIN YGCG"/>
    <property type="match status" value="1"/>
</dbReference>
<comment type="caution">
    <text evidence="4">The sequence shown here is derived from an EMBL/GenBank/DDBJ whole genome shotgun (WGS) entry which is preliminary data.</text>
</comment>
<dbReference type="Gene3D" id="3.10.310.50">
    <property type="match status" value="2"/>
</dbReference>
<dbReference type="RefSeq" id="WP_076109332.1">
    <property type="nucleotide sequence ID" value="NZ_MPTB01000003.1"/>
</dbReference>
<evidence type="ECO:0000313" key="5">
    <source>
        <dbReference type="Proteomes" id="UP000187412"/>
    </source>
</evidence>
<keyword evidence="1" id="KW-0812">Transmembrane</keyword>
<evidence type="ECO:0000256" key="2">
    <source>
        <dbReference type="SAM" id="SignalP"/>
    </source>
</evidence>
<evidence type="ECO:0000313" key="4">
    <source>
        <dbReference type="EMBL" id="OMD52478.1"/>
    </source>
</evidence>
<feature type="domain" description="TPM" evidence="3">
    <location>
        <begin position="181"/>
        <end position="299"/>
    </location>
</feature>
<feature type="domain" description="TPM" evidence="3">
    <location>
        <begin position="42"/>
        <end position="165"/>
    </location>
</feature>
<dbReference type="Pfam" id="PF04536">
    <property type="entry name" value="TPM_phosphatase"/>
    <property type="match status" value="2"/>
</dbReference>
<feature type="transmembrane region" description="Helical" evidence="1">
    <location>
        <begin position="347"/>
        <end position="366"/>
    </location>
</feature>
<feature type="chain" id="PRO_5047072859" description="TPM domain-containing protein" evidence="2">
    <location>
        <begin position="30"/>
        <end position="384"/>
    </location>
</feature>